<proteinExistence type="predicted"/>
<protein>
    <submittedName>
        <fullName evidence="2">Uncharacterized protein</fullName>
    </submittedName>
</protein>
<keyword evidence="3" id="KW-1185">Reference proteome</keyword>
<feature type="compositionally biased region" description="Polar residues" evidence="1">
    <location>
        <begin position="515"/>
        <end position="526"/>
    </location>
</feature>
<dbReference type="AlphaFoldDB" id="A0AAJ0D9L3"/>
<organism evidence="2 3">
    <name type="scientific">Extremus antarcticus</name>
    <dbReference type="NCBI Taxonomy" id="702011"/>
    <lineage>
        <taxon>Eukaryota</taxon>
        <taxon>Fungi</taxon>
        <taxon>Dikarya</taxon>
        <taxon>Ascomycota</taxon>
        <taxon>Pezizomycotina</taxon>
        <taxon>Dothideomycetes</taxon>
        <taxon>Dothideomycetidae</taxon>
        <taxon>Mycosphaerellales</taxon>
        <taxon>Extremaceae</taxon>
        <taxon>Extremus</taxon>
    </lineage>
</organism>
<accession>A0AAJ0D9L3</accession>
<dbReference type="Proteomes" id="UP001271007">
    <property type="component" value="Unassembled WGS sequence"/>
</dbReference>
<feature type="region of interest" description="Disordered" evidence="1">
    <location>
        <begin position="256"/>
        <end position="328"/>
    </location>
</feature>
<evidence type="ECO:0000313" key="2">
    <source>
        <dbReference type="EMBL" id="KAK3049606.1"/>
    </source>
</evidence>
<gene>
    <name evidence="2" type="ORF">LTR09_009027</name>
</gene>
<reference evidence="2" key="1">
    <citation type="submission" date="2023-04" db="EMBL/GenBank/DDBJ databases">
        <title>Black Yeasts Isolated from many extreme environments.</title>
        <authorList>
            <person name="Coleine C."/>
            <person name="Stajich J.E."/>
            <person name="Selbmann L."/>
        </authorList>
    </citation>
    <scope>NUCLEOTIDE SEQUENCE</scope>
    <source>
        <strain evidence="2">CCFEE 5312</strain>
    </source>
</reference>
<feature type="compositionally biased region" description="Polar residues" evidence="1">
    <location>
        <begin position="289"/>
        <end position="299"/>
    </location>
</feature>
<comment type="caution">
    <text evidence="2">The sequence shown here is derived from an EMBL/GenBank/DDBJ whole genome shotgun (WGS) entry which is preliminary data.</text>
</comment>
<name>A0AAJ0D9L3_9PEZI</name>
<feature type="region of interest" description="Disordered" evidence="1">
    <location>
        <begin position="493"/>
        <end position="526"/>
    </location>
</feature>
<feature type="compositionally biased region" description="Polar residues" evidence="1">
    <location>
        <begin position="310"/>
        <end position="328"/>
    </location>
</feature>
<evidence type="ECO:0000313" key="3">
    <source>
        <dbReference type="Proteomes" id="UP001271007"/>
    </source>
</evidence>
<dbReference type="EMBL" id="JAWDJX010000038">
    <property type="protein sequence ID" value="KAK3049606.1"/>
    <property type="molecule type" value="Genomic_DNA"/>
</dbReference>
<evidence type="ECO:0000256" key="1">
    <source>
        <dbReference type="SAM" id="MobiDB-lite"/>
    </source>
</evidence>
<sequence>MCRGIAIRWRCGDEWRGWEPGCRLAATTDCAETNKERPWSIKEGTTAKIKESWKLRETHFKVKWCCSPACCRKSLTVLESLAVQREATLANTDSNARSAAYLRVGEARKAYESDCAAHFSEAGCFDRFLAGEGRGYSDREEHVAETVPMINELCFQPSRRSDSTNTAFDEIEAKRKHYHQILSANGGTCCTNLRSADHHGEHAWKYVKLHPEAVLSSWDLRHDAYSTRLIHSQAAQASQQDVGSDEVLRQMPSQALTHSGSGEAGPSKAQGKRPLPASPSPEPHKRTSKFAQTPSSLTSHYPVPSRQDEMSTNTNMLPDQVRGSSTNPDMQGAYAGETPSTEQAVIWSLRALVAQTDQFRAQFDVWSAERLPDQPLMKQLDMYCDRSARLPAMRARLAEIGAILAVQAPAPPEFCHDQLMFHWNHVLHAENTASALDREHGGWLFPVNNVVQGVFGQANNPDAILEHSLRRLETNGPVLEDSVSTATAHEHNAGAFAPSSGQPAAAHDRIRGFTPPTTQGAASTGS</sequence>